<dbReference type="Proteomes" id="UP000184295">
    <property type="component" value="Unassembled WGS sequence"/>
</dbReference>
<keyword evidence="2" id="KW-0285">Flavoprotein</keyword>
<protein>
    <submittedName>
        <fullName evidence="5">3-(3-hydroxy-phenyl)propionate hydroxylase</fullName>
    </submittedName>
</protein>
<evidence type="ECO:0000313" key="6">
    <source>
        <dbReference type="Proteomes" id="UP000184295"/>
    </source>
</evidence>
<dbReference type="GO" id="GO:0071949">
    <property type="term" value="F:FAD binding"/>
    <property type="evidence" value="ECO:0007669"/>
    <property type="project" value="InterPro"/>
</dbReference>
<dbReference type="GO" id="GO:0016709">
    <property type="term" value="F:oxidoreductase activity, acting on paired donors, with incorporation or reduction of molecular oxygen, NAD(P)H as one donor, and incorporation of one atom of oxygen"/>
    <property type="evidence" value="ECO:0007669"/>
    <property type="project" value="UniProtKB-ARBA"/>
</dbReference>
<dbReference type="OrthoDB" id="8670884at2"/>
<dbReference type="EMBL" id="FQUL01000013">
    <property type="protein sequence ID" value="SHE62768.1"/>
    <property type="molecule type" value="Genomic_DNA"/>
</dbReference>
<evidence type="ECO:0000256" key="2">
    <source>
        <dbReference type="ARBA" id="ARBA00022630"/>
    </source>
</evidence>
<evidence type="ECO:0000259" key="4">
    <source>
        <dbReference type="Pfam" id="PF01494"/>
    </source>
</evidence>
<dbReference type="SUPFAM" id="SSF51905">
    <property type="entry name" value="FAD/NAD(P)-binding domain"/>
    <property type="match status" value="1"/>
</dbReference>
<dbReference type="PANTHER" id="PTHR43004">
    <property type="entry name" value="TRK SYSTEM POTASSIUM UPTAKE PROTEIN"/>
    <property type="match status" value="1"/>
</dbReference>
<dbReference type="Gene3D" id="3.30.70.2450">
    <property type="match status" value="1"/>
</dbReference>
<dbReference type="PRINTS" id="PR00420">
    <property type="entry name" value="RNGMNOXGNASE"/>
</dbReference>
<keyword evidence="3" id="KW-0274">FAD</keyword>
<name>A0A1M4V1K4_9ACTN</name>
<dbReference type="Pfam" id="PF01494">
    <property type="entry name" value="FAD_binding_3"/>
    <property type="match status" value="1"/>
</dbReference>
<evidence type="ECO:0000313" key="5">
    <source>
        <dbReference type="EMBL" id="SHE62768.1"/>
    </source>
</evidence>
<comment type="cofactor">
    <cofactor evidence="1">
        <name>FAD</name>
        <dbReference type="ChEBI" id="CHEBI:57692"/>
    </cofactor>
</comment>
<dbReference type="InterPro" id="IPR002938">
    <property type="entry name" value="FAD-bd"/>
</dbReference>
<dbReference type="RefSeq" id="WP_084660238.1">
    <property type="nucleotide sequence ID" value="NZ_FQUL01000013.1"/>
</dbReference>
<dbReference type="InterPro" id="IPR050641">
    <property type="entry name" value="RIFMO-like"/>
</dbReference>
<dbReference type="InterPro" id="IPR036188">
    <property type="entry name" value="FAD/NAD-bd_sf"/>
</dbReference>
<evidence type="ECO:0000256" key="3">
    <source>
        <dbReference type="ARBA" id="ARBA00022827"/>
    </source>
</evidence>
<dbReference type="STRING" id="1121881.SAMN02745225_01161"/>
<dbReference type="AlphaFoldDB" id="A0A1M4V1K4"/>
<evidence type="ECO:0000256" key="1">
    <source>
        <dbReference type="ARBA" id="ARBA00001974"/>
    </source>
</evidence>
<gene>
    <name evidence="5" type="ORF">SAMN02745225_01161</name>
</gene>
<dbReference type="Gene3D" id="3.50.50.60">
    <property type="entry name" value="FAD/NAD(P)-binding domain"/>
    <property type="match status" value="1"/>
</dbReference>
<feature type="domain" description="FAD-binding" evidence="4">
    <location>
        <begin position="22"/>
        <end position="358"/>
    </location>
</feature>
<reference evidence="6" key="1">
    <citation type="submission" date="2016-11" db="EMBL/GenBank/DDBJ databases">
        <authorList>
            <person name="Varghese N."/>
            <person name="Submissions S."/>
        </authorList>
    </citation>
    <scope>NUCLEOTIDE SEQUENCE [LARGE SCALE GENOMIC DNA]</scope>
    <source>
        <strain evidence="6">DSM 19514</strain>
    </source>
</reference>
<organism evidence="5 6">
    <name type="scientific">Ferrithrix thermotolerans DSM 19514</name>
    <dbReference type="NCBI Taxonomy" id="1121881"/>
    <lineage>
        <taxon>Bacteria</taxon>
        <taxon>Bacillati</taxon>
        <taxon>Actinomycetota</taxon>
        <taxon>Acidimicrobiia</taxon>
        <taxon>Acidimicrobiales</taxon>
        <taxon>Acidimicrobiaceae</taxon>
        <taxon>Ferrithrix</taxon>
    </lineage>
</organism>
<sequence length="537" mass="60049">MEPAAEVTAGHQDRLVSNSLFDVVVVGAGPVGQSTALACAKWGLRTLVLEQLEQRSAPGSKSLCQQREVLDTWASLGAGVIAEMGLTWSKGRTYYQDHELFVVDLKDPDRSILPPFVNISQAEVESVLLDLISKNPLIDLRYAVEAVGVGTDEQGAFVEIKGSLGHQVLRSRWVVLCSGVHSDRLRSQLGVEFEGRTFDDLFLICDIRCELDEFKGERRFYFDPPWNRGRQVLIHEQPNGIWRIDWQVPDGFDLTSEEETGGVERRIREIVGERPYELLWRSIYRFHGKVASRFRSGAVFLAGDAAHVVAPFGARGLNSGVHDAENLAWKLGLLKAKVAGEKLLDSYDAERRAAALENLEVTSETMRFLVPHGEEERRRRVSLLERARSGDDEAIEQVDSGRLYEPFWYVDSPLTTKRPDRTFKGRPRRGSAPPPVPGVCFPDVALGEEFLPKTRVRELLHDGFSVFGNSMCKSACDRPYVQLLLWSEVDPTQTLRHALRVDDSQAVVVRPDAHIAGFCDSTVEISDVLDQAMGLLQ</sequence>
<dbReference type="PANTHER" id="PTHR43004:SF19">
    <property type="entry name" value="BINDING MONOOXYGENASE, PUTATIVE (JCVI)-RELATED"/>
    <property type="match status" value="1"/>
</dbReference>
<proteinExistence type="predicted"/>
<keyword evidence="6" id="KW-1185">Reference proteome</keyword>
<accession>A0A1M4V1K4</accession>